<feature type="binding site" evidence="9">
    <location>
        <position position="356"/>
    </location>
    <ligand>
        <name>substrate</name>
    </ligand>
</feature>
<dbReference type="PROSITE" id="PS51173">
    <property type="entry name" value="CBM2"/>
    <property type="match status" value="1"/>
</dbReference>
<dbReference type="EC" id="3.2.1.-" evidence="11"/>
<feature type="signal peptide" evidence="11">
    <location>
        <begin position="1"/>
        <end position="30"/>
    </location>
</feature>
<feature type="binding site" evidence="9">
    <location>
        <position position="525"/>
    </location>
    <ligand>
        <name>substrate</name>
    </ligand>
</feature>
<protein>
    <recommendedName>
        <fullName evidence="11">Glucanase</fullName>
        <ecNumber evidence="11">3.2.1.-</ecNumber>
    </recommendedName>
</protein>
<feature type="active site" evidence="10">
    <location>
        <position position="259"/>
    </location>
</feature>
<feature type="binding site" evidence="9">
    <location>
        <position position="359"/>
    </location>
    <ligand>
        <name>substrate</name>
    </ligand>
</feature>
<sequence>MRPRRTLVVAAALALATAGAVATLTTPSHAASAGCAVTYTVTNQWPGGFGANVAVTNLGDPLATWRLEFDFPVAGQTVTQLWNGVATQAGRHVTVTNAGWNGPLGTNATVTPGFNGAWTTTNPAPTAFSLNGVPCDGGTPTPGPSPSTSPTATPTVSPTASPSPGPTTGPAPGHVDNAFAGATGYVNPDWRAKALAEPGGDRIANTSTGIWLDRIAAIAGTPSAMGLRAHLEAALTQDAANGTAPLTIEFVIYNLPNRDCSALASNGELLIGQDGLRRYQTEYIDPIAAIMAEPRYRNLRIVTVVEIDSLPNLITNTNVPACAEAQSTGAYVQGVRYALNKLHAISNVYTYVDAAHHGWLGWDSNFGPAANLFASTVAGTTAGFASVDGFITNTANYSALTEPHFSITTTVNGTSVRQSHWVDWNYYVDEGTYATAFRAKLVSLGFAPTLGMLIDTSRNGWGGAARPTGPSTSTVVDTFVNDSRVDRRIHAGNWCNQSGAGLGERPRANPAPGVDAYVWIKPPGESDGSSTAIPNDEGKGFDRMCDPTYTGNERNGHSMSGALPNSPLAGAWFSAQFQQLMANAYPALP</sequence>
<dbReference type="PROSITE" id="PS51257">
    <property type="entry name" value="PROKAR_LIPOPROTEIN"/>
    <property type="match status" value="1"/>
</dbReference>
<feature type="domain" description="CBM2" evidence="13">
    <location>
        <begin position="28"/>
        <end position="138"/>
    </location>
</feature>
<feature type="active site" description="Proton acceptor" evidence="8">
    <location>
        <position position="527"/>
    </location>
</feature>
<evidence type="ECO:0000256" key="10">
    <source>
        <dbReference type="PROSITE-ProRule" id="PRU10056"/>
    </source>
</evidence>
<evidence type="ECO:0000256" key="2">
    <source>
        <dbReference type="ARBA" id="ARBA00022801"/>
    </source>
</evidence>
<dbReference type="Proteomes" id="UP000622552">
    <property type="component" value="Unassembled WGS sequence"/>
</dbReference>
<comment type="caution">
    <text evidence="14">The sequence shown here is derived from an EMBL/GenBank/DDBJ whole genome shotgun (WGS) entry which is preliminary data.</text>
</comment>
<dbReference type="Gene3D" id="2.60.40.290">
    <property type="match status" value="1"/>
</dbReference>
<dbReference type="InterPro" id="IPR012291">
    <property type="entry name" value="CBM2_carb-bd_dom_sf"/>
</dbReference>
<evidence type="ECO:0000256" key="3">
    <source>
        <dbReference type="ARBA" id="ARBA00023001"/>
    </source>
</evidence>
<dbReference type="InterPro" id="IPR001919">
    <property type="entry name" value="CBD2"/>
</dbReference>
<dbReference type="SMART" id="SM00637">
    <property type="entry name" value="CBD_II"/>
    <property type="match status" value="1"/>
</dbReference>
<dbReference type="EMBL" id="JADOUF010000001">
    <property type="protein sequence ID" value="MBG6134778.1"/>
    <property type="molecule type" value="Genomic_DNA"/>
</dbReference>
<dbReference type="PROSITE" id="PS00655">
    <property type="entry name" value="GLYCOSYL_HYDROL_F6_1"/>
    <property type="match status" value="1"/>
</dbReference>
<evidence type="ECO:0000259" key="13">
    <source>
        <dbReference type="PROSITE" id="PS51173"/>
    </source>
</evidence>
<feature type="active site" description="Proton donor" evidence="8">
    <location>
        <position position="308"/>
    </location>
</feature>
<dbReference type="InterPro" id="IPR016288">
    <property type="entry name" value="Beta_cellobiohydrolase"/>
</dbReference>
<comment type="similarity">
    <text evidence="11">Belongs to the glycosyl hydrolase family 6.</text>
</comment>
<feature type="binding site" evidence="9">
    <location>
        <position position="494"/>
    </location>
    <ligand>
        <name>substrate</name>
    </ligand>
</feature>
<evidence type="ECO:0000256" key="9">
    <source>
        <dbReference type="PIRSR" id="PIRSR001100-2"/>
    </source>
</evidence>
<keyword evidence="5 11" id="KW-0119">Carbohydrate metabolism</keyword>
<dbReference type="SUPFAM" id="SSF51989">
    <property type="entry name" value="Glycosyl hydrolases family 6, cellulases"/>
    <property type="match status" value="1"/>
</dbReference>
<feature type="binding site" evidence="9">
    <location>
        <position position="521"/>
    </location>
    <ligand>
        <name>substrate</name>
    </ligand>
</feature>
<evidence type="ECO:0000256" key="8">
    <source>
        <dbReference type="PIRSR" id="PIRSR001100-1"/>
    </source>
</evidence>
<dbReference type="InterPro" id="IPR001524">
    <property type="entry name" value="Glyco_hydro_6_CS"/>
</dbReference>
<proteinExistence type="inferred from homology"/>
<evidence type="ECO:0000256" key="5">
    <source>
        <dbReference type="ARBA" id="ARBA00023277"/>
    </source>
</evidence>
<keyword evidence="15" id="KW-1185">Reference proteome</keyword>
<gene>
    <name evidence="14" type="ORF">IW245_000972</name>
</gene>
<dbReference type="GO" id="GO:0004553">
    <property type="term" value="F:hydrolase activity, hydrolyzing O-glycosyl compounds"/>
    <property type="evidence" value="ECO:0007669"/>
    <property type="project" value="InterPro"/>
</dbReference>
<dbReference type="SUPFAM" id="SSF49384">
    <property type="entry name" value="Carbohydrate-binding domain"/>
    <property type="match status" value="1"/>
</dbReference>
<dbReference type="PROSITE" id="PS51318">
    <property type="entry name" value="TAT"/>
    <property type="match status" value="1"/>
</dbReference>
<feature type="binding site" evidence="9">
    <location>
        <position position="213"/>
    </location>
    <ligand>
        <name>substrate</name>
    </ligand>
</feature>
<dbReference type="InterPro" id="IPR036434">
    <property type="entry name" value="Beta_cellobiohydrolase_sf"/>
</dbReference>
<evidence type="ECO:0000256" key="1">
    <source>
        <dbReference type="ARBA" id="ARBA00022729"/>
    </source>
</evidence>
<evidence type="ECO:0000256" key="6">
    <source>
        <dbReference type="ARBA" id="ARBA00023295"/>
    </source>
</evidence>
<evidence type="ECO:0000313" key="15">
    <source>
        <dbReference type="Proteomes" id="UP000622552"/>
    </source>
</evidence>
<feature type="binding site" evidence="9">
    <location>
        <position position="211"/>
    </location>
    <ligand>
        <name>substrate</name>
    </ligand>
</feature>
<dbReference type="Gene3D" id="3.20.20.40">
    <property type="entry name" value="1, 4-beta cellobiohydrolase"/>
    <property type="match status" value="1"/>
</dbReference>
<dbReference type="PANTHER" id="PTHR34876:SF4">
    <property type="entry name" value="1,4-BETA-D-GLUCAN CELLOBIOHYDROLASE C-RELATED"/>
    <property type="match status" value="1"/>
</dbReference>
<keyword evidence="4" id="KW-1015">Disulfide bond</keyword>
<dbReference type="PIRSF" id="PIRSF001100">
    <property type="entry name" value="Beta_cellobiohydrolase"/>
    <property type="match status" value="1"/>
</dbReference>
<dbReference type="PANTHER" id="PTHR34876">
    <property type="match status" value="1"/>
</dbReference>
<feature type="chain" id="PRO_5035339213" description="Glucanase" evidence="11">
    <location>
        <begin position="31"/>
        <end position="589"/>
    </location>
</feature>
<organism evidence="14 15">
    <name type="scientific">Longispora fulva</name>
    <dbReference type="NCBI Taxonomy" id="619741"/>
    <lineage>
        <taxon>Bacteria</taxon>
        <taxon>Bacillati</taxon>
        <taxon>Actinomycetota</taxon>
        <taxon>Actinomycetes</taxon>
        <taxon>Micromonosporales</taxon>
        <taxon>Micromonosporaceae</taxon>
        <taxon>Longispora</taxon>
    </lineage>
</organism>
<feature type="region of interest" description="Disordered" evidence="12">
    <location>
        <begin position="121"/>
        <end position="180"/>
    </location>
</feature>
<evidence type="ECO:0000256" key="11">
    <source>
        <dbReference type="RuleBase" id="RU361186"/>
    </source>
</evidence>
<feature type="compositionally biased region" description="Low complexity" evidence="12">
    <location>
        <begin position="148"/>
        <end position="160"/>
    </location>
</feature>
<evidence type="ECO:0000256" key="4">
    <source>
        <dbReference type="ARBA" id="ARBA00023157"/>
    </source>
</evidence>
<feature type="binding site" evidence="9">
    <location>
        <position position="396"/>
    </location>
    <ligand>
        <name>substrate</name>
    </ligand>
</feature>
<keyword evidence="7 11" id="KW-0624">Polysaccharide degradation</keyword>
<name>A0A8J7G6W2_9ACTN</name>
<dbReference type="InterPro" id="IPR006311">
    <property type="entry name" value="TAT_signal"/>
</dbReference>
<dbReference type="RefSeq" id="WP_197001971.1">
    <property type="nucleotide sequence ID" value="NZ_BONS01000023.1"/>
</dbReference>
<reference evidence="14" key="1">
    <citation type="submission" date="2020-11" db="EMBL/GenBank/DDBJ databases">
        <title>Sequencing the genomes of 1000 actinobacteria strains.</title>
        <authorList>
            <person name="Klenk H.-P."/>
        </authorList>
    </citation>
    <scope>NUCLEOTIDE SEQUENCE</scope>
    <source>
        <strain evidence="14">DSM 45356</strain>
    </source>
</reference>
<keyword evidence="6 11" id="KW-0326">Glycosidase</keyword>
<dbReference type="Pfam" id="PF00553">
    <property type="entry name" value="CBM_2"/>
    <property type="match status" value="1"/>
</dbReference>
<dbReference type="Pfam" id="PF01341">
    <property type="entry name" value="Glyco_hydro_6"/>
    <property type="match status" value="1"/>
</dbReference>
<dbReference type="PRINTS" id="PR00733">
    <property type="entry name" value="GLHYDRLASE6"/>
</dbReference>
<accession>A0A8J7G6W2</accession>
<evidence type="ECO:0000313" key="14">
    <source>
        <dbReference type="EMBL" id="MBG6134778.1"/>
    </source>
</evidence>
<dbReference type="GO" id="GO:0030247">
    <property type="term" value="F:polysaccharide binding"/>
    <property type="evidence" value="ECO:0007669"/>
    <property type="project" value="UniProtKB-UniRule"/>
</dbReference>
<dbReference type="InterPro" id="IPR008965">
    <property type="entry name" value="CBM2/CBM3_carb-bd_dom_sf"/>
</dbReference>
<dbReference type="GO" id="GO:0030245">
    <property type="term" value="P:cellulose catabolic process"/>
    <property type="evidence" value="ECO:0007669"/>
    <property type="project" value="UniProtKB-KW"/>
</dbReference>
<dbReference type="AlphaFoldDB" id="A0A8J7G6W2"/>
<evidence type="ECO:0000256" key="12">
    <source>
        <dbReference type="SAM" id="MobiDB-lite"/>
    </source>
</evidence>
<keyword evidence="3 11" id="KW-0136">Cellulose degradation</keyword>
<keyword evidence="2 11" id="KW-0378">Hydrolase</keyword>
<keyword evidence="1 11" id="KW-0732">Signal</keyword>
<evidence type="ECO:0000256" key="7">
    <source>
        <dbReference type="ARBA" id="ARBA00023326"/>
    </source>
</evidence>